<dbReference type="EMBL" id="RJKX01000014">
    <property type="protein sequence ID" value="ROP91253.1"/>
    <property type="molecule type" value="Genomic_DNA"/>
</dbReference>
<evidence type="ECO:0000256" key="4">
    <source>
        <dbReference type="ARBA" id="ARBA00023163"/>
    </source>
</evidence>
<keyword evidence="8" id="KW-1185">Reference proteome</keyword>
<feature type="domain" description="RNA polymerase sigma factor 70 region 4 type 2" evidence="6">
    <location>
        <begin position="141"/>
        <end position="192"/>
    </location>
</feature>
<dbReference type="InterPro" id="IPR013249">
    <property type="entry name" value="RNA_pol_sigma70_r4_t2"/>
</dbReference>
<dbReference type="GO" id="GO:0006352">
    <property type="term" value="P:DNA-templated transcription initiation"/>
    <property type="evidence" value="ECO:0007669"/>
    <property type="project" value="InterPro"/>
</dbReference>
<comment type="similarity">
    <text evidence="1">Belongs to the sigma-70 factor family. ECF subfamily.</text>
</comment>
<dbReference type="Pfam" id="PF04542">
    <property type="entry name" value="Sigma70_r2"/>
    <property type="match status" value="1"/>
</dbReference>
<dbReference type="GO" id="GO:0016987">
    <property type="term" value="F:sigma factor activity"/>
    <property type="evidence" value="ECO:0007669"/>
    <property type="project" value="UniProtKB-KW"/>
</dbReference>
<protein>
    <submittedName>
        <fullName evidence="7">RNA polymerase sigma-70 factor (ECF subfamily)</fullName>
    </submittedName>
</protein>
<dbReference type="InterPro" id="IPR036388">
    <property type="entry name" value="WH-like_DNA-bd_sf"/>
</dbReference>
<evidence type="ECO:0000259" key="5">
    <source>
        <dbReference type="Pfam" id="PF04542"/>
    </source>
</evidence>
<dbReference type="InterPro" id="IPR014284">
    <property type="entry name" value="RNA_pol_sigma-70_dom"/>
</dbReference>
<dbReference type="InterPro" id="IPR007627">
    <property type="entry name" value="RNA_pol_sigma70_r2"/>
</dbReference>
<dbReference type="InterPro" id="IPR013325">
    <property type="entry name" value="RNA_pol_sigma_r2"/>
</dbReference>
<accession>A0A3N1L979</accession>
<dbReference type="CDD" id="cd06171">
    <property type="entry name" value="Sigma70_r4"/>
    <property type="match status" value="1"/>
</dbReference>
<dbReference type="RefSeq" id="WP_170216527.1">
    <property type="nucleotide sequence ID" value="NZ_AP019700.1"/>
</dbReference>
<gene>
    <name evidence="7" type="ORF">EDC65_3118</name>
</gene>
<proteinExistence type="inferred from homology"/>
<dbReference type="SUPFAM" id="SSF88659">
    <property type="entry name" value="Sigma3 and sigma4 domains of RNA polymerase sigma factors"/>
    <property type="match status" value="1"/>
</dbReference>
<evidence type="ECO:0000313" key="8">
    <source>
        <dbReference type="Proteomes" id="UP000278222"/>
    </source>
</evidence>
<feature type="domain" description="RNA polymerase sigma-70 region 2" evidence="5">
    <location>
        <begin position="46"/>
        <end position="110"/>
    </location>
</feature>
<keyword evidence="2" id="KW-0805">Transcription regulation</keyword>
<evidence type="ECO:0000313" key="7">
    <source>
        <dbReference type="EMBL" id="ROP91253.1"/>
    </source>
</evidence>
<dbReference type="Pfam" id="PF08281">
    <property type="entry name" value="Sigma70_r4_2"/>
    <property type="match status" value="1"/>
</dbReference>
<keyword evidence="3" id="KW-0731">Sigma factor</keyword>
<dbReference type="GO" id="GO:0003677">
    <property type="term" value="F:DNA binding"/>
    <property type="evidence" value="ECO:0007669"/>
    <property type="project" value="InterPro"/>
</dbReference>
<keyword evidence="4" id="KW-0804">Transcription</keyword>
<name>A0A3N1L979_9PROT</name>
<dbReference type="NCBIfam" id="TIGR02937">
    <property type="entry name" value="sigma70-ECF"/>
    <property type="match status" value="1"/>
</dbReference>
<dbReference type="PANTHER" id="PTHR43133">
    <property type="entry name" value="RNA POLYMERASE ECF-TYPE SIGMA FACTO"/>
    <property type="match status" value="1"/>
</dbReference>
<dbReference type="SUPFAM" id="SSF88946">
    <property type="entry name" value="Sigma2 domain of RNA polymerase sigma factors"/>
    <property type="match status" value="1"/>
</dbReference>
<dbReference type="AlphaFoldDB" id="A0A3N1L979"/>
<dbReference type="Proteomes" id="UP000278222">
    <property type="component" value="Unassembled WGS sequence"/>
</dbReference>
<dbReference type="PANTHER" id="PTHR43133:SF32">
    <property type="entry name" value="BLR3042 PROTEIN"/>
    <property type="match status" value="1"/>
</dbReference>
<sequence>MAHAAAGARQAPKFRIVSSATDANHDTDLVARVAAGDRLALRRIHERFQRPLVGYLLRFVRDHAVAEELAAEVMVGVWRQAARYEGRSSLETWVFGIAHNKAVSWLRKRREEGMPEGAAEALVDERADPEAEAEASSVTDMMTRLIARLSAEQQAALQLTYYQEMPLEQVASAMGCPVNTVKTRIYYARQHLKRMLADEGIAALAA</sequence>
<evidence type="ECO:0000256" key="1">
    <source>
        <dbReference type="ARBA" id="ARBA00010641"/>
    </source>
</evidence>
<organism evidence="7 8">
    <name type="scientific">Stella humosa</name>
    <dbReference type="NCBI Taxonomy" id="94"/>
    <lineage>
        <taxon>Bacteria</taxon>
        <taxon>Pseudomonadati</taxon>
        <taxon>Pseudomonadota</taxon>
        <taxon>Alphaproteobacteria</taxon>
        <taxon>Rhodospirillales</taxon>
        <taxon>Stellaceae</taxon>
        <taxon>Stella</taxon>
    </lineage>
</organism>
<evidence type="ECO:0000256" key="2">
    <source>
        <dbReference type="ARBA" id="ARBA00023015"/>
    </source>
</evidence>
<dbReference type="InterPro" id="IPR039425">
    <property type="entry name" value="RNA_pol_sigma-70-like"/>
</dbReference>
<comment type="caution">
    <text evidence="7">The sequence shown here is derived from an EMBL/GenBank/DDBJ whole genome shotgun (WGS) entry which is preliminary data.</text>
</comment>
<dbReference type="InterPro" id="IPR013324">
    <property type="entry name" value="RNA_pol_sigma_r3/r4-like"/>
</dbReference>
<evidence type="ECO:0000256" key="3">
    <source>
        <dbReference type="ARBA" id="ARBA00023082"/>
    </source>
</evidence>
<dbReference type="Gene3D" id="1.10.10.10">
    <property type="entry name" value="Winged helix-like DNA-binding domain superfamily/Winged helix DNA-binding domain"/>
    <property type="match status" value="1"/>
</dbReference>
<reference evidence="7 8" key="1">
    <citation type="submission" date="2018-11" db="EMBL/GenBank/DDBJ databases">
        <title>Genomic Encyclopedia of Type Strains, Phase IV (KMG-IV): sequencing the most valuable type-strain genomes for metagenomic binning, comparative biology and taxonomic classification.</title>
        <authorList>
            <person name="Goeker M."/>
        </authorList>
    </citation>
    <scope>NUCLEOTIDE SEQUENCE [LARGE SCALE GENOMIC DNA]</scope>
    <source>
        <strain evidence="7 8">DSM 5900</strain>
    </source>
</reference>
<evidence type="ECO:0000259" key="6">
    <source>
        <dbReference type="Pfam" id="PF08281"/>
    </source>
</evidence>
<dbReference type="Gene3D" id="1.10.1740.10">
    <property type="match status" value="1"/>
</dbReference>